<dbReference type="Pfam" id="PF00293">
    <property type="entry name" value="NUDIX"/>
    <property type="match status" value="1"/>
</dbReference>
<dbReference type="GO" id="GO:0046872">
    <property type="term" value="F:metal ion binding"/>
    <property type="evidence" value="ECO:0007669"/>
    <property type="project" value="UniProtKB-KW"/>
</dbReference>
<reference evidence="7" key="1">
    <citation type="journal article" date="2014" name="Int. J. Syst. Evol. Microbiol.">
        <title>Complete genome sequence of Corynebacterium casei LMG S-19264T (=DSM 44701T), isolated from a smear-ripened cheese.</title>
        <authorList>
            <consortium name="US DOE Joint Genome Institute (JGI-PGF)"/>
            <person name="Walter F."/>
            <person name="Albersmeier A."/>
            <person name="Kalinowski J."/>
            <person name="Ruckert C."/>
        </authorList>
    </citation>
    <scope>NUCLEOTIDE SEQUENCE</scope>
    <source>
        <strain evidence="7">JCM 3090</strain>
    </source>
</reference>
<dbReference type="InterPro" id="IPR006913">
    <property type="entry name" value="CENP-V/GFA"/>
</dbReference>
<keyword evidence="3" id="KW-0378">Hydrolase</keyword>
<protein>
    <submittedName>
        <fullName evidence="7">Uncharacterized protein</fullName>
    </submittedName>
</protein>
<organism evidence="7 8">
    <name type="scientific">Pilimelia anulata</name>
    <dbReference type="NCBI Taxonomy" id="53371"/>
    <lineage>
        <taxon>Bacteria</taxon>
        <taxon>Bacillati</taxon>
        <taxon>Actinomycetota</taxon>
        <taxon>Actinomycetes</taxon>
        <taxon>Micromonosporales</taxon>
        <taxon>Micromonosporaceae</taxon>
        <taxon>Pilimelia</taxon>
    </lineage>
</organism>
<sequence>MPTAAPARQRITDLATGIVPMDEREEQDRADILAWVASGAPLFRTAKPDVPAKHLAVYFVLIDEPTCSVLLVDHVKAGCWLPPGGHVDPDEDPAAAAVREATEELGIDAHFHPALSDGQPLFLSVTRTRGPGSHIDVTMWFVLTGDRDTPMTGDPNEFAQTAWFTLDEIAAWATDESDPHIPRFVAKLQGALAFAAKHPTIARLLKGSTPMTNTAVNDEARSGGCLCGKIRFTVAGKPDYPHVCSCPHCQKRAGGPLQSWVGFPLTGLRWIGEGGEPTWFDTFPARTKRGFCPTCGSHIGALDYGDSTIGINVTALDQQDDPALLPVNQSFRGDAVSWLPQVPDTLRSPVA</sequence>
<feature type="domain" description="Nudix hydrolase" evidence="5">
    <location>
        <begin position="52"/>
        <end position="186"/>
    </location>
</feature>
<dbReference type="RefSeq" id="WP_189169790.1">
    <property type="nucleotide sequence ID" value="NZ_BMQB01000003.1"/>
</dbReference>
<keyword evidence="8" id="KW-1185">Reference proteome</keyword>
<gene>
    <name evidence="7" type="ORF">GCM10010123_20220</name>
</gene>
<dbReference type="InterPro" id="IPR000086">
    <property type="entry name" value="NUDIX_hydrolase_dom"/>
</dbReference>
<comment type="caution">
    <text evidence="7">The sequence shown here is derived from an EMBL/GenBank/DDBJ whole genome shotgun (WGS) entry which is preliminary data.</text>
</comment>
<dbReference type="InterPro" id="IPR011057">
    <property type="entry name" value="Mss4-like_sf"/>
</dbReference>
<dbReference type="GO" id="GO:0006167">
    <property type="term" value="P:AMP biosynthetic process"/>
    <property type="evidence" value="ECO:0007669"/>
    <property type="project" value="TreeGrafter"/>
</dbReference>
<dbReference type="GO" id="GO:0016846">
    <property type="term" value="F:carbon-sulfur lyase activity"/>
    <property type="evidence" value="ECO:0007669"/>
    <property type="project" value="InterPro"/>
</dbReference>
<dbReference type="PANTHER" id="PTHR21340:SF0">
    <property type="entry name" value="BIS(5'-NUCLEOSYL)-TETRAPHOSPHATASE [ASYMMETRICAL]"/>
    <property type="match status" value="1"/>
</dbReference>
<evidence type="ECO:0000259" key="6">
    <source>
        <dbReference type="PROSITE" id="PS51891"/>
    </source>
</evidence>
<dbReference type="CDD" id="cd03674">
    <property type="entry name" value="NUDIX_Hydrolase"/>
    <property type="match status" value="1"/>
</dbReference>
<keyword evidence="2" id="KW-0479">Metal-binding</keyword>
<dbReference type="Gene3D" id="3.90.1590.10">
    <property type="entry name" value="glutathione-dependent formaldehyde- activating enzyme (gfa)"/>
    <property type="match status" value="1"/>
</dbReference>
<evidence type="ECO:0000256" key="4">
    <source>
        <dbReference type="ARBA" id="ARBA00022833"/>
    </source>
</evidence>
<dbReference type="SUPFAM" id="SSF55811">
    <property type="entry name" value="Nudix"/>
    <property type="match status" value="1"/>
</dbReference>
<dbReference type="SUPFAM" id="SSF51316">
    <property type="entry name" value="Mss4-like"/>
    <property type="match status" value="1"/>
</dbReference>
<dbReference type="GO" id="GO:0006754">
    <property type="term" value="P:ATP biosynthetic process"/>
    <property type="evidence" value="ECO:0007669"/>
    <property type="project" value="TreeGrafter"/>
</dbReference>
<name>A0A8J3B2B3_9ACTN</name>
<dbReference type="InterPro" id="IPR020084">
    <property type="entry name" value="NUDIX_hydrolase_CS"/>
</dbReference>
<dbReference type="Pfam" id="PF04828">
    <property type="entry name" value="GFA"/>
    <property type="match status" value="1"/>
</dbReference>
<evidence type="ECO:0000256" key="3">
    <source>
        <dbReference type="ARBA" id="ARBA00022801"/>
    </source>
</evidence>
<dbReference type="Proteomes" id="UP000649739">
    <property type="component" value="Unassembled WGS sequence"/>
</dbReference>
<dbReference type="AlphaFoldDB" id="A0A8J3B2B3"/>
<dbReference type="InterPro" id="IPR051325">
    <property type="entry name" value="Nudix_hydrolase_domain"/>
</dbReference>
<dbReference type="EMBL" id="BMQB01000003">
    <property type="protein sequence ID" value="GGJ90332.1"/>
    <property type="molecule type" value="Genomic_DNA"/>
</dbReference>
<evidence type="ECO:0000313" key="7">
    <source>
        <dbReference type="EMBL" id="GGJ90332.1"/>
    </source>
</evidence>
<evidence type="ECO:0000256" key="1">
    <source>
        <dbReference type="ARBA" id="ARBA00005495"/>
    </source>
</evidence>
<keyword evidence="4" id="KW-0862">Zinc</keyword>
<accession>A0A8J3B2B3</accession>
<comment type="similarity">
    <text evidence="1">Belongs to the Gfa family.</text>
</comment>
<proteinExistence type="inferred from homology"/>
<dbReference type="PROSITE" id="PS51462">
    <property type="entry name" value="NUDIX"/>
    <property type="match status" value="1"/>
</dbReference>
<evidence type="ECO:0000256" key="2">
    <source>
        <dbReference type="ARBA" id="ARBA00022723"/>
    </source>
</evidence>
<evidence type="ECO:0000259" key="5">
    <source>
        <dbReference type="PROSITE" id="PS51462"/>
    </source>
</evidence>
<evidence type="ECO:0000313" key="8">
    <source>
        <dbReference type="Proteomes" id="UP000649739"/>
    </source>
</evidence>
<dbReference type="GO" id="GO:0004081">
    <property type="term" value="F:bis(5'-nucleosyl)-tetraphosphatase (asymmetrical) activity"/>
    <property type="evidence" value="ECO:0007669"/>
    <property type="project" value="TreeGrafter"/>
</dbReference>
<dbReference type="PANTHER" id="PTHR21340">
    <property type="entry name" value="DIADENOSINE 5,5-P1,P4-TETRAPHOSPHATE PYROPHOSPHOHYDROLASE MUTT"/>
    <property type="match status" value="1"/>
</dbReference>
<dbReference type="PROSITE" id="PS51891">
    <property type="entry name" value="CENP_V_GFA"/>
    <property type="match status" value="1"/>
</dbReference>
<dbReference type="InterPro" id="IPR015797">
    <property type="entry name" value="NUDIX_hydrolase-like_dom_sf"/>
</dbReference>
<dbReference type="Gene3D" id="3.90.79.10">
    <property type="entry name" value="Nucleoside Triphosphate Pyrophosphohydrolase"/>
    <property type="match status" value="1"/>
</dbReference>
<reference evidence="7" key="2">
    <citation type="submission" date="2020-09" db="EMBL/GenBank/DDBJ databases">
        <authorList>
            <person name="Sun Q."/>
            <person name="Ohkuma M."/>
        </authorList>
    </citation>
    <scope>NUCLEOTIDE SEQUENCE</scope>
    <source>
        <strain evidence="7">JCM 3090</strain>
    </source>
</reference>
<dbReference type="PROSITE" id="PS00893">
    <property type="entry name" value="NUDIX_BOX"/>
    <property type="match status" value="1"/>
</dbReference>
<feature type="domain" description="CENP-V/GFA" evidence="6">
    <location>
        <begin position="221"/>
        <end position="339"/>
    </location>
</feature>